<dbReference type="InterPro" id="IPR037143">
    <property type="entry name" value="4-PPantetheinyl_Trfase_dom_sf"/>
</dbReference>
<evidence type="ECO:0000256" key="7">
    <source>
        <dbReference type="ARBA" id="ARBA00023160"/>
    </source>
</evidence>
<evidence type="ECO:0000256" key="3">
    <source>
        <dbReference type="ARBA" id="ARBA00022723"/>
    </source>
</evidence>
<evidence type="ECO:0000256" key="2">
    <source>
        <dbReference type="ARBA" id="ARBA00022679"/>
    </source>
</evidence>
<dbReference type="EMBL" id="CM001377">
    <property type="protein sequence ID" value="EHM09966.1"/>
    <property type="molecule type" value="Genomic_DNA"/>
</dbReference>
<dbReference type="GO" id="GO:0000287">
    <property type="term" value="F:magnesium ion binding"/>
    <property type="evidence" value="ECO:0007669"/>
    <property type="project" value="UniProtKB-UniRule"/>
</dbReference>
<evidence type="ECO:0000256" key="5">
    <source>
        <dbReference type="ARBA" id="ARBA00022842"/>
    </source>
</evidence>
<dbReference type="eggNOG" id="COG0736">
    <property type="taxonomic scope" value="Bacteria"/>
</dbReference>
<evidence type="ECO:0000259" key="9">
    <source>
        <dbReference type="Pfam" id="PF01648"/>
    </source>
</evidence>
<organism evidence="10 11">
    <name type="scientific">Thermanaerovibrio velox DSM 12556</name>
    <dbReference type="NCBI Taxonomy" id="926567"/>
    <lineage>
        <taxon>Bacteria</taxon>
        <taxon>Thermotogati</taxon>
        <taxon>Synergistota</taxon>
        <taxon>Synergistia</taxon>
        <taxon>Synergistales</taxon>
        <taxon>Synergistaceae</taxon>
        <taxon>Thermanaerovibrio</taxon>
    </lineage>
</organism>
<gene>
    <name evidence="8" type="primary">acpS</name>
    <name evidence="10" type="ORF">TheveDRAFT_0827</name>
</gene>
<accession>H0URM7</accession>
<dbReference type="HOGENOM" id="CLU_089696_0_2_0"/>
<keyword evidence="6 8" id="KW-0443">Lipid metabolism</keyword>
<dbReference type="RefSeq" id="WP_006583460.1">
    <property type="nucleotide sequence ID" value="NZ_CM001377.1"/>
</dbReference>
<dbReference type="InterPro" id="IPR004568">
    <property type="entry name" value="Ppantetheine-prot_Trfase_dom"/>
</dbReference>
<dbReference type="InterPro" id="IPR002582">
    <property type="entry name" value="ACPS"/>
</dbReference>
<feature type="binding site" evidence="8">
    <location>
        <position position="8"/>
    </location>
    <ligand>
        <name>Mg(2+)</name>
        <dbReference type="ChEBI" id="CHEBI:18420"/>
    </ligand>
</feature>
<keyword evidence="8" id="KW-0963">Cytoplasm</keyword>
<dbReference type="Pfam" id="PF01648">
    <property type="entry name" value="ACPS"/>
    <property type="match status" value="1"/>
</dbReference>
<dbReference type="NCBIfam" id="TIGR00556">
    <property type="entry name" value="pantethn_trn"/>
    <property type="match status" value="1"/>
</dbReference>
<keyword evidence="1 8" id="KW-0444">Lipid biosynthesis</keyword>
<evidence type="ECO:0000256" key="8">
    <source>
        <dbReference type="HAMAP-Rule" id="MF_00101"/>
    </source>
</evidence>
<reference evidence="10 11" key="1">
    <citation type="submission" date="2011-10" db="EMBL/GenBank/DDBJ databases">
        <title>The Noncontiguous Finished genome of Thermanaerovibrio velox DSM 12556.</title>
        <authorList>
            <consortium name="US DOE Joint Genome Institute (JGI-PGF)"/>
            <person name="Lucas S."/>
            <person name="Copeland A."/>
            <person name="Lapidus A."/>
            <person name="Glavina del Rio T."/>
            <person name="Dalin E."/>
            <person name="Tice H."/>
            <person name="Bruce D."/>
            <person name="Goodwin L."/>
            <person name="Pitluck S."/>
            <person name="Peters L."/>
            <person name="Mikhailova N."/>
            <person name="Teshima H."/>
            <person name="Kyrpides N."/>
            <person name="Mavromatis K."/>
            <person name="Ivanova N."/>
            <person name="Markowitz V."/>
            <person name="Cheng J.-F."/>
            <person name="Hugenholtz P."/>
            <person name="Woyke T."/>
            <person name="Wu D."/>
            <person name="Spring S."/>
            <person name="Brambilla E.-M."/>
            <person name="Klenk H.-P."/>
            <person name="Eisen J.A."/>
        </authorList>
    </citation>
    <scope>NUCLEOTIDE SEQUENCE [LARGE SCALE GENOMIC DNA]</scope>
    <source>
        <strain evidence="10 11">DSM 12556</strain>
    </source>
</reference>
<comment type="catalytic activity">
    <reaction evidence="8">
        <text>apo-[ACP] + CoA = holo-[ACP] + adenosine 3',5'-bisphosphate + H(+)</text>
        <dbReference type="Rhea" id="RHEA:12068"/>
        <dbReference type="Rhea" id="RHEA-COMP:9685"/>
        <dbReference type="Rhea" id="RHEA-COMP:9690"/>
        <dbReference type="ChEBI" id="CHEBI:15378"/>
        <dbReference type="ChEBI" id="CHEBI:29999"/>
        <dbReference type="ChEBI" id="CHEBI:57287"/>
        <dbReference type="ChEBI" id="CHEBI:58343"/>
        <dbReference type="ChEBI" id="CHEBI:64479"/>
        <dbReference type="EC" id="2.7.8.7"/>
    </reaction>
</comment>
<comment type="function">
    <text evidence="8">Transfers the 4'-phosphopantetheine moiety from coenzyme A to a Ser of acyl-carrier-protein.</text>
</comment>
<keyword evidence="11" id="KW-1185">Reference proteome</keyword>
<dbReference type="GO" id="GO:0008897">
    <property type="term" value="F:holo-[acyl-carrier-protein] synthase activity"/>
    <property type="evidence" value="ECO:0007669"/>
    <property type="project" value="UniProtKB-UniRule"/>
</dbReference>
<keyword evidence="5 8" id="KW-0460">Magnesium</keyword>
<name>H0URM7_9BACT</name>
<dbReference type="AlphaFoldDB" id="H0URM7"/>
<evidence type="ECO:0000256" key="6">
    <source>
        <dbReference type="ARBA" id="ARBA00023098"/>
    </source>
</evidence>
<keyword evidence="4 8" id="KW-0276">Fatty acid metabolism</keyword>
<feature type="domain" description="4'-phosphopantetheinyl transferase" evidence="9">
    <location>
        <begin position="4"/>
        <end position="79"/>
    </location>
</feature>
<keyword evidence="2 8" id="KW-0808">Transferase</keyword>
<dbReference type="EC" id="2.7.8.7" evidence="8"/>
<feature type="binding site" evidence="8">
    <location>
        <position position="55"/>
    </location>
    <ligand>
        <name>Mg(2+)</name>
        <dbReference type="ChEBI" id="CHEBI:18420"/>
    </ligand>
</feature>
<dbReference type="SUPFAM" id="SSF56214">
    <property type="entry name" value="4'-phosphopantetheinyl transferase"/>
    <property type="match status" value="1"/>
</dbReference>
<comment type="similarity">
    <text evidence="8">Belongs to the P-Pant transferase superfamily. AcpS family.</text>
</comment>
<keyword evidence="7 8" id="KW-0275">Fatty acid biosynthesis</keyword>
<comment type="cofactor">
    <cofactor evidence="8">
        <name>Mg(2+)</name>
        <dbReference type="ChEBI" id="CHEBI:18420"/>
    </cofactor>
</comment>
<comment type="subcellular location">
    <subcellularLocation>
        <location evidence="8">Cytoplasm</location>
    </subcellularLocation>
</comment>
<proteinExistence type="inferred from homology"/>
<dbReference type="STRING" id="926567.TheveDRAFT_0827"/>
<evidence type="ECO:0000256" key="4">
    <source>
        <dbReference type="ARBA" id="ARBA00022832"/>
    </source>
</evidence>
<dbReference type="Proteomes" id="UP000005730">
    <property type="component" value="Chromosome"/>
</dbReference>
<dbReference type="HAMAP" id="MF_00101">
    <property type="entry name" value="AcpS"/>
    <property type="match status" value="1"/>
</dbReference>
<evidence type="ECO:0000313" key="11">
    <source>
        <dbReference type="Proteomes" id="UP000005730"/>
    </source>
</evidence>
<dbReference type="Gene3D" id="3.90.470.20">
    <property type="entry name" value="4'-phosphopantetheinyl transferase domain"/>
    <property type="match status" value="1"/>
</dbReference>
<dbReference type="InterPro" id="IPR008278">
    <property type="entry name" value="4-PPantetheinyl_Trfase_dom"/>
</dbReference>
<dbReference type="NCBIfam" id="TIGR00516">
    <property type="entry name" value="acpS"/>
    <property type="match status" value="1"/>
</dbReference>
<protein>
    <recommendedName>
        <fullName evidence="8">Holo-[acyl-carrier-protein] synthase</fullName>
        <shortName evidence="8">Holo-ACP synthase</shortName>
        <ecNumber evidence="8">2.7.8.7</ecNumber>
    </recommendedName>
    <alternativeName>
        <fullName evidence="8">4'-phosphopantetheinyl transferase AcpS</fullName>
    </alternativeName>
</protein>
<evidence type="ECO:0000256" key="1">
    <source>
        <dbReference type="ARBA" id="ARBA00022516"/>
    </source>
</evidence>
<dbReference type="GO" id="GO:0005737">
    <property type="term" value="C:cytoplasm"/>
    <property type="evidence" value="ECO:0007669"/>
    <property type="project" value="UniProtKB-SubCell"/>
</dbReference>
<sequence>MIIGIGVDMCSVSRMRRSINIGGFLERVFHEEELEYVSGSSRPEESLAGSFAAKEAFAKALGIGLSKLGLKGAWVRRTARGPVLCLDDRISEYARSIGVDKIFLSISHEREMAVAFVVLEGGV</sequence>
<dbReference type="OrthoDB" id="517356at2"/>
<keyword evidence="3 8" id="KW-0479">Metal-binding</keyword>
<evidence type="ECO:0000313" key="10">
    <source>
        <dbReference type="EMBL" id="EHM09966.1"/>
    </source>
</evidence>
<dbReference type="GO" id="GO:0006633">
    <property type="term" value="P:fatty acid biosynthetic process"/>
    <property type="evidence" value="ECO:0007669"/>
    <property type="project" value="UniProtKB-UniRule"/>
</dbReference>